<comment type="caution">
    <text evidence="5">The sequence shown here is derived from an EMBL/GenBank/DDBJ whole genome shotgun (WGS) entry which is preliminary data.</text>
</comment>
<evidence type="ECO:0000259" key="4">
    <source>
        <dbReference type="PROSITE" id="PS50240"/>
    </source>
</evidence>
<dbReference type="RefSeq" id="WP_093952306.1">
    <property type="nucleotide sequence ID" value="NZ_NMUL01000044.1"/>
</dbReference>
<dbReference type="InterPro" id="IPR043504">
    <property type="entry name" value="Peptidase_S1_PA_chymotrypsin"/>
</dbReference>
<dbReference type="SUPFAM" id="SSF50370">
    <property type="entry name" value="Ricin B-like lectins"/>
    <property type="match status" value="1"/>
</dbReference>
<proteinExistence type="inferred from homology"/>
<dbReference type="GO" id="GO:0006508">
    <property type="term" value="P:proteolysis"/>
    <property type="evidence" value="ECO:0007669"/>
    <property type="project" value="InterPro"/>
</dbReference>
<dbReference type="Proteomes" id="UP000215199">
    <property type="component" value="Unassembled WGS sequence"/>
</dbReference>
<dbReference type="Gene3D" id="2.40.10.10">
    <property type="entry name" value="Trypsin-like serine proteases"/>
    <property type="match status" value="1"/>
</dbReference>
<gene>
    <name evidence="5" type="ORF">CF165_37315</name>
</gene>
<comment type="similarity">
    <text evidence="1">Belongs to the peptidase S1 family.</text>
</comment>
<dbReference type="GO" id="GO:0004252">
    <property type="term" value="F:serine-type endopeptidase activity"/>
    <property type="evidence" value="ECO:0007669"/>
    <property type="project" value="InterPro"/>
</dbReference>
<reference evidence="6" key="1">
    <citation type="submission" date="2017-07" db="EMBL/GenBank/DDBJ databases">
        <title>Comparative genome mining reveals phylogenetic distribution patterns of secondary metabolites in Amycolatopsis.</title>
        <authorList>
            <person name="Adamek M."/>
            <person name="Alanjary M."/>
            <person name="Sales-Ortells H."/>
            <person name="Goodfellow M."/>
            <person name="Bull A.T."/>
            <person name="Kalinowski J."/>
            <person name="Ziemert N."/>
        </authorList>
    </citation>
    <scope>NUCLEOTIDE SEQUENCE [LARGE SCALE GENOMIC DNA]</scope>
    <source>
        <strain evidence="6">H5</strain>
    </source>
</reference>
<evidence type="ECO:0000256" key="2">
    <source>
        <dbReference type="ARBA" id="ARBA00023157"/>
    </source>
</evidence>
<dbReference type="AlphaFoldDB" id="A0A229SSD0"/>
<dbReference type="SMART" id="SM00458">
    <property type="entry name" value="RICIN"/>
    <property type="match status" value="1"/>
</dbReference>
<dbReference type="InterPro" id="IPR001314">
    <property type="entry name" value="Peptidase_S1A"/>
</dbReference>
<dbReference type="PRINTS" id="PR00722">
    <property type="entry name" value="CHYMOTRYPSIN"/>
</dbReference>
<dbReference type="PANTHER" id="PTHR24276">
    <property type="entry name" value="POLYSERASE-RELATED"/>
    <property type="match status" value="1"/>
</dbReference>
<organism evidence="5 6">
    <name type="scientific">Amycolatopsis vastitatis</name>
    <dbReference type="NCBI Taxonomy" id="1905142"/>
    <lineage>
        <taxon>Bacteria</taxon>
        <taxon>Bacillati</taxon>
        <taxon>Actinomycetota</taxon>
        <taxon>Actinomycetes</taxon>
        <taxon>Pseudonocardiales</taxon>
        <taxon>Pseudonocardiaceae</taxon>
        <taxon>Amycolatopsis</taxon>
    </lineage>
</organism>
<dbReference type="InterPro" id="IPR009003">
    <property type="entry name" value="Peptidase_S1_PA"/>
</dbReference>
<sequence>MPRSLRKAGAVLAALTAAGLLTAPAADAITGGTPAADGTYAFTAQISGAHGCTGALVAPQWVLTAAACFGPAPLPAGPPATPYTATVGRADLTGTAGHTVKITTLVPATDRDAVLAKLALPIVDIDPVPLATRAPAAGDVLRLGGYGRTADKWVPDRLSTASFTVSGINGSTLAVTAVTGDATTCMGDAGGPALRENGTQVELAAINARSWQHGCYASTETRQGTTETRVDDLGAWVSQVTAPVAASIVGKASGQCLDQAWTDGQEHPTVNAWQCWTPTSDNQKWTAVWTARDTVQIVNSLSGKCLDQDYTGGQPHPTVNAWQCWTPLTGNQQWTVQPHYEDGTVTLVNKLSGQCLDQDYTNGQPHPAINAWQCWTTNQANQRWILN</sequence>
<dbReference type="SUPFAM" id="SSF50494">
    <property type="entry name" value="Trypsin-like serine proteases"/>
    <property type="match status" value="1"/>
</dbReference>
<feature type="signal peptide" evidence="3">
    <location>
        <begin position="1"/>
        <end position="28"/>
    </location>
</feature>
<dbReference type="Pfam" id="PF00089">
    <property type="entry name" value="Trypsin"/>
    <property type="match status" value="1"/>
</dbReference>
<evidence type="ECO:0000313" key="5">
    <source>
        <dbReference type="EMBL" id="OXM61783.1"/>
    </source>
</evidence>
<evidence type="ECO:0000313" key="6">
    <source>
        <dbReference type="Proteomes" id="UP000215199"/>
    </source>
</evidence>
<dbReference type="SMART" id="SM00020">
    <property type="entry name" value="Tryp_SPc"/>
    <property type="match status" value="1"/>
</dbReference>
<keyword evidence="2" id="KW-1015">Disulfide bond</keyword>
<dbReference type="InterPro" id="IPR001254">
    <property type="entry name" value="Trypsin_dom"/>
</dbReference>
<dbReference type="OrthoDB" id="3660483at2"/>
<name>A0A229SSD0_9PSEU</name>
<dbReference type="InterPro" id="IPR000772">
    <property type="entry name" value="Ricin_B_lectin"/>
</dbReference>
<evidence type="ECO:0000256" key="3">
    <source>
        <dbReference type="SAM" id="SignalP"/>
    </source>
</evidence>
<dbReference type="CDD" id="cd00161">
    <property type="entry name" value="beta-trefoil_Ricin-like"/>
    <property type="match status" value="1"/>
</dbReference>
<feature type="chain" id="PRO_5012714502" description="Peptidase S1 domain-containing protein" evidence="3">
    <location>
        <begin position="29"/>
        <end position="387"/>
    </location>
</feature>
<dbReference type="PROSITE" id="PS50240">
    <property type="entry name" value="TRYPSIN_DOM"/>
    <property type="match status" value="1"/>
</dbReference>
<dbReference type="PROSITE" id="PS50231">
    <property type="entry name" value="RICIN_B_LECTIN"/>
    <property type="match status" value="1"/>
</dbReference>
<dbReference type="InterPro" id="IPR050430">
    <property type="entry name" value="Peptidase_S1"/>
</dbReference>
<dbReference type="Gene3D" id="2.80.10.50">
    <property type="match status" value="1"/>
</dbReference>
<keyword evidence="3" id="KW-0732">Signal</keyword>
<accession>A0A229SSD0</accession>
<dbReference type="EMBL" id="NMUL01000044">
    <property type="protein sequence ID" value="OXM61783.1"/>
    <property type="molecule type" value="Genomic_DNA"/>
</dbReference>
<dbReference type="Pfam" id="PF14200">
    <property type="entry name" value="RicinB_lectin_2"/>
    <property type="match status" value="2"/>
</dbReference>
<dbReference type="PANTHER" id="PTHR24276:SF98">
    <property type="entry name" value="FI18310P1-RELATED"/>
    <property type="match status" value="1"/>
</dbReference>
<keyword evidence="6" id="KW-1185">Reference proteome</keyword>
<protein>
    <recommendedName>
        <fullName evidence="4">Peptidase S1 domain-containing protein</fullName>
    </recommendedName>
</protein>
<dbReference type="InterPro" id="IPR035992">
    <property type="entry name" value="Ricin_B-like_lectins"/>
</dbReference>
<evidence type="ECO:0000256" key="1">
    <source>
        <dbReference type="ARBA" id="ARBA00007664"/>
    </source>
</evidence>
<feature type="domain" description="Peptidase S1" evidence="4">
    <location>
        <begin position="29"/>
        <end position="242"/>
    </location>
</feature>